<keyword evidence="3" id="KW-1185">Reference proteome</keyword>
<organism evidence="2 3">
    <name type="scientific">Albugo candida</name>
    <dbReference type="NCBI Taxonomy" id="65357"/>
    <lineage>
        <taxon>Eukaryota</taxon>
        <taxon>Sar</taxon>
        <taxon>Stramenopiles</taxon>
        <taxon>Oomycota</taxon>
        <taxon>Peronosporomycetes</taxon>
        <taxon>Albuginales</taxon>
        <taxon>Albuginaceae</taxon>
        <taxon>Albugo</taxon>
    </lineage>
</organism>
<sequence>MSTASEDERSEQKGEESEEGEEREEGEEEEKMEEAINDSKELMAILRYLEGRLYLGMRKMKASAAASNEKLHNTSDWACRSIKLSVLRYLVSKALPTHQQCQHSKRREILIDLDIKRECLSWIRRRSRNERSLKELHIVLQNSIFSNAVGEKEQKTSYLTVVKYPKSGDSKKKKMKKQLYMDGHERKDVENYRECWSKRMIKYRNKMDELTGEGMDVLVEDKVEVWENKHVHVTHSKSTFCSNDGKDEFWVEEGDT</sequence>
<gene>
    <name evidence="2" type="ORF">BN9_132790</name>
</gene>
<feature type="compositionally biased region" description="Basic and acidic residues" evidence="1">
    <location>
        <begin position="1"/>
        <end position="15"/>
    </location>
</feature>
<dbReference type="InParanoid" id="A0A024FWV2"/>
<dbReference type="EMBL" id="CAIX01001480">
    <property type="protein sequence ID" value="CCI11663.1"/>
    <property type="molecule type" value="Genomic_DNA"/>
</dbReference>
<reference evidence="2 3" key="1">
    <citation type="submission" date="2012-05" db="EMBL/GenBank/DDBJ databases">
        <title>Recombination and specialization in a pathogen metapopulation.</title>
        <authorList>
            <person name="Gardiner A."/>
            <person name="Kemen E."/>
            <person name="Schultz-Larsen T."/>
            <person name="MacLean D."/>
            <person name="Van Oosterhout C."/>
            <person name="Jones J.D.G."/>
        </authorList>
    </citation>
    <scope>NUCLEOTIDE SEQUENCE [LARGE SCALE GENOMIC DNA]</scope>
    <source>
        <strain evidence="2 3">Ac Nc2</strain>
    </source>
</reference>
<proteinExistence type="predicted"/>
<protein>
    <submittedName>
        <fullName evidence="2">Uncharacterized protein</fullName>
    </submittedName>
</protein>
<dbReference type="STRING" id="65357.A0A024FWV2"/>
<feature type="region of interest" description="Disordered" evidence="1">
    <location>
        <begin position="1"/>
        <end position="36"/>
    </location>
</feature>
<comment type="caution">
    <text evidence="2">The sequence shown here is derived from an EMBL/GenBank/DDBJ whole genome shotgun (WGS) entry which is preliminary data.</text>
</comment>
<name>A0A024FWV2_9STRA</name>
<dbReference type="AlphaFoldDB" id="A0A024FWV2"/>
<dbReference type="Proteomes" id="UP000053237">
    <property type="component" value="Unassembled WGS sequence"/>
</dbReference>
<evidence type="ECO:0000313" key="2">
    <source>
        <dbReference type="EMBL" id="CCI11663.1"/>
    </source>
</evidence>
<evidence type="ECO:0000256" key="1">
    <source>
        <dbReference type="SAM" id="MobiDB-lite"/>
    </source>
</evidence>
<feature type="compositionally biased region" description="Acidic residues" evidence="1">
    <location>
        <begin position="16"/>
        <end position="32"/>
    </location>
</feature>
<evidence type="ECO:0000313" key="3">
    <source>
        <dbReference type="Proteomes" id="UP000053237"/>
    </source>
</evidence>
<dbReference type="OrthoDB" id="10044727at2759"/>
<accession>A0A024FWV2</accession>